<keyword evidence="3 11" id="KW-0436">Ligase</keyword>
<dbReference type="CDD" id="cd00807">
    <property type="entry name" value="GlnRS_core"/>
    <property type="match status" value="1"/>
</dbReference>
<evidence type="ECO:0000259" key="16">
    <source>
        <dbReference type="Pfam" id="PF04558"/>
    </source>
</evidence>
<evidence type="ECO:0000256" key="3">
    <source>
        <dbReference type="ARBA" id="ARBA00022598"/>
    </source>
</evidence>
<feature type="region of interest" description="Disordered" evidence="12">
    <location>
        <begin position="188"/>
        <end position="220"/>
    </location>
</feature>
<name>A0AA88YF28_PINIB</name>
<keyword evidence="19" id="KW-1185">Reference proteome</keyword>
<dbReference type="Pfam" id="PF04558">
    <property type="entry name" value="tRNA_synt_1c_R1"/>
    <property type="match status" value="1"/>
</dbReference>
<dbReference type="FunFam" id="1.10.10.2420:FF:000001">
    <property type="entry name" value="Glutamine--tRNA ligase cytoplasmic"/>
    <property type="match status" value="1"/>
</dbReference>
<dbReference type="InterPro" id="IPR011035">
    <property type="entry name" value="Ribosomal_bL25/Gln-tRNA_synth"/>
</dbReference>
<evidence type="ECO:0000256" key="12">
    <source>
        <dbReference type="SAM" id="MobiDB-lite"/>
    </source>
</evidence>
<evidence type="ECO:0000256" key="7">
    <source>
        <dbReference type="ARBA" id="ARBA00023146"/>
    </source>
</evidence>
<comment type="similarity">
    <text evidence="1 11">Belongs to the class-I aminoacyl-tRNA synthetase family.</text>
</comment>
<dbReference type="InterPro" id="IPR050132">
    <property type="entry name" value="Gln/Glu-tRNA_Ligase"/>
</dbReference>
<dbReference type="FunFam" id="2.40.240.10:FF:000008">
    <property type="entry name" value="probable glutamine--tRNA ligase"/>
    <property type="match status" value="1"/>
</dbReference>
<dbReference type="Gene3D" id="3.40.50.620">
    <property type="entry name" value="HUPs"/>
    <property type="match status" value="1"/>
</dbReference>
<dbReference type="PANTHER" id="PTHR43097:SF4">
    <property type="entry name" value="GLUTAMINE--TRNA LIGASE"/>
    <property type="match status" value="1"/>
</dbReference>
<comment type="catalytic activity">
    <reaction evidence="9">
        <text>tRNA(Gln) + L-glutamine + ATP = L-glutaminyl-tRNA(Gln) + AMP + diphosphate</text>
        <dbReference type="Rhea" id="RHEA:20121"/>
        <dbReference type="Rhea" id="RHEA-COMP:9662"/>
        <dbReference type="Rhea" id="RHEA-COMP:9681"/>
        <dbReference type="ChEBI" id="CHEBI:30616"/>
        <dbReference type="ChEBI" id="CHEBI:33019"/>
        <dbReference type="ChEBI" id="CHEBI:58359"/>
        <dbReference type="ChEBI" id="CHEBI:78442"/>
        <dbReference type="ChEBI" id="CHEBI:78521"/>
        <dbReference type="ChEBI" id="CHEBI:456215"/>
        <dbReference type="EC" id="6.1.1.18"/>
    </reaction>
</comment>
<dbReference type="Pfam" id="PF20974">
    <property type="entry name" value="tRNA-synt_1c_C2"/>
    <property type="match status" value="1"/>
</dbReference>
<dbReference type="SUPFAM" id="SSF52374">
    <property type="entry name" value="Nucleotidylyl transferase"/>
    <property type="match status" value="1"/>
</dbReference>
<dbReference type="GO" id="GO:0005829">
    <property type="term" value="C:cytosol"/>
    <property type="evidence" value="ECO:0007669"/>
    <property type="project" value="TreeGrafter"/>
</dbReference>
<dbReference type="InterPro" id="IPR042558">
    <property type="entry name" value="Gln-tRNA-synth_Ib_RNA-bd_N_1"/>
</dbReference>
<dbReference type="Proteomes" id="UP001186944">
    <property type="component" value="Unassembled WGS sequence"/>
</dbReference>
<dbReference type="FunFam" id="2.40.240.10:FF:000006">
    <property type="entry name" value="Putative glutamine--tRNA ligase"/>
    <property type="match status" value="1"/>
</dbReference>
<dbReference type="Gene3D" id="1.10.10.2420">
    <property type="match status" value="1"/>
</dbReference>
<feature type="domain" description="tRNA synthetases class I (E and Q) anti-codon binding" evidence="17">
    <location>
        <begin position="688"/>
        <end position="763"/>
    </location>
</feature>
<dbReference type="NCBIfam" id="TIGR00440">
    <property type="entry name" value="glnS"/>
    <property type="match status" value="1"/>
</dbReference>
<dbReference type="FunFam" id="3.40.50.620:FF:000049">
    <property type="entry name" value="Probable glutamine--tRNA ligase"/>
    <property type="match status" value="1"/>
</dbReference>
<evidence type="ECO:0000256" key="4">
    <source>
        <dbReference type="ARBA" id="ARBA00022741"/>
    </source>
</evidence>
<organism evidence="18 19">
    <name type="scientific">Pinctada imbricata</name>
    <name type="common">Atlantic pearl-oyster</name>
    <name type="synonym">Pinctada martensii</name>
    <dbReference type="NCBI Taxonomy" id="66713"/>
    <lineage>
        <taxon>Eukaryota</taxon>
        <taxon>Metazoa</taxon>
        <taxon>Spiralia</taxon>
        <taxon>Lophotrochozoa</taxon>
        <taxon>Mollusca</taxon>
        <taxon>Bivalvia</taxon>
        <taxon>Autobranchia</taxon>
        <taxon>Pteriomorphia</taxon>
        <taxon>Pterioida</taxon>
        <taxon>Pterioidea</taxon>
        <taxon>Pteriidae</taxon>
        <taxon>Pinctada</taxon>
    </lineage>
</organism>
<evidence type="ECO:0000256" key="1">
    <source>
        <dbReference type="ARBA" id="ARBA00005594"/>
    </source>
</evidence>
<keyword evidence="5 11" id="KW-0067">ATP-binding</keyword>
<protein>
    <recommendedName>
        <fullName evidence="10">Probable glutamine--tRNA ligase</fullName>
        <ecNumber evidence="2">6.1.1.18</ecNumber>
    </recommendedName>
    <alternativeName>
        <fullName evidence="8">Glutaminyl-tRNA synthetase</fullName>
    </alternativeName>
</protein>
<dbReference type="InterPro" id="IPR020059">
    <property type="entry name" value="Glu/Gln-tRNA-synth_Ib_codon-bd"/>
</dbReference>
<dbReference type="InterPro" id="IPR020056">
    <property type="entry name" value="Rbsml_bL25/Gln-tRNA_synth_N"/>
</dbReference>
<dbReference type="InterPro" id="IPR014729">
    <property type="entry name" value="Rossmann-like_a/b/a_fold"/>
</dbReference>
<dbReference type="InterPro" id="IPR007639">
    <property type="entry name" value="Gln-tRNA-synth_Ib_RNA-bd_N"/>
</dbReference>
<dbReference type="EMBL" id="VSWD01000005">
    <property type="protein sequence ID" value="KAK3103763.1"/>
    <property type="molecule type" value="Genomic_DNA"/>
</dbReference>
<accession>A0AA88YF28</accession>
<dbReference type="Pfam" id="PF04557">
    <property type="entry name" value="tRNA_synt_1c_R2"/>
    <property type="match status" value="1"/>
</dbReference>
<dbReference type="SUPFAM" id="SSF50715">
    <property type="entry name" value="Ribosomal protein L25-like"/>
    <property type="match status" value="1"/>
</dbReference>
<dbReference type="InterPro" id="IPR049437">
    <property type="entry name" value="tRNA-synt_1c_C2"/>
</dbReference>
<dbReference type="AlphaFoldDB" id="A0AA88YF28"/>
<keyword evidence="7 11" id="KW-0030">Aminoacyl-tRNA synthetase</keyword>
<dbReference type="InterPro" id="IPR000924">
    <property type="entry name" value="Glu/Gln-tRNA-synth"/>
</dbReference>
<feature type="domain" description="Glutamyl/glutaminyl-tRNA synthetase class Ib catalytic" evidence="13">
    <location>
        <begin position="274"/>
        <end position="573"/>
    </location>
</feature>
<dbReference type="InterPro" id="IPR001412">
    <property type="entry name" value="aa-tRNA-synth_I_CS"/>
</dbReference>
<gene>
    <name evidence="18" type="ORF">FSP39_021715</name>
</gene>
<dbReference type="Gene3D" id="1.10.8.1290">
    <property type="entry name" value="Glutaminyl-tRNA synthetase, non-specific RNA binding region part 1, domain 1"/>
    <property type="match status" value="1"/>
</dbReference>
<dbReference type="GO" id="GO:0005524">
    <property type="term" value="F:ATP binding"/>
    <property type="evidence" value="ECO:0007669"/>
    <property type="project" value="UniProtKB-KW"/>
</dbReference>
<evidence type="ECO:0000259" key="17">
    <source>
        <dbReference type="Pfam" id="PF20974"/>
    </source>
</evidence>
<evidence type="ECO:0000259" key="14">
    <source>
        <dbReference type="Pfam" id="PF03950"/>
    </source>
</evidence>
<evidence type="ECO:0000259" key="15">
    <source>
        <dbReference type="Pfam" id="PF04557"/>
    </source>
</evidence>
<dbReference type="Pfam" id="PF03950">
    <property type="entry name" value="tRNA-synt_1c_C"/>
    <property type="match status" value="1"/>
</dbReference>
<dbReference type="GO" id="GO:0004819">
    <property type="term" value="F:glutamine-tRNA ligase activity"/>
    <property type="evidence" value="ECO:0007669"/>
    <property type="project" value="UniProtKB-EC"/>
</dbReference>
<dbReference type="InterPro" id="IPR007638">
    <property type="entry name" value="Gln-tRNA-synth_Ib_RNA-bd_2"/>
</dbReference>
<feature type="domain" description="Glutamyl/glutaminyl-tRNA synthetase class Ib anti-codon binding" evidence="14">
    <location>
        <begin position="576"/>
        <end position="675"/>
    </location>
</feature>
<evidence type="ECO:0000256" key="2">
    <source>
        <dbReference type="ARBA" id="ARBA00012836"/>
    </source>
</evidence>
<proteinExistence type="inferred from homology"/>
<dbReference type="EC" id="6.1.1.18" evidence="2"/>
<evidence type="ECO:0000259" key="13">
    <source>
        <dbReference type="Pfam" id="PF00749"/>
    </source>
</evidence>
<dbReference type="InterPro" id="IPR020058">
    <property type="entry name" value="Glu/Gln-tRNA-synth_Ib_cat-dom"/>
</dbReference>
<dbReference type="GO" id="GO:0017101">
    <property type="term" value="C:aminoacyl-tRNA synthetase multienzyme complex"/>
    <property type="evidence" value="ECO:0007669"/>
    <property type="project" value="TreeGrafter"/>
</dbReference>
<dbReference type="FunFam" id="1.10.8.1290:FF:000002">
    <property type="entry name" value="Glutamine--tRNA ligase cytoplasmic"/>
    <property type="match status" value="1"/>
</dbReference>
<evidence type="ECO:0000256" key="9">
    <source>
        <dbReference type="ARBA" id="ARBA00048270"/>
    </source>
</evidence>
<reference evidence="18" key="1">
    <citation type="submission" date="2019-08" db="EMBL/GenBank/DDBJ databases">
        <title>The improved chromosome-level genome for the pearl oyster Pinctada fucata martensii using PacBio sequencing and Hi-C.</title>
        <authorList>
            <person name="Zheng Z."/>
        </authorList>
    </citation>
    <scope>NUCLEOTIDE SEQUENCE</scope>
    <source>
        <strain evidence="18">ZZ-2019</strain>
        <tissue evidence="18">Adductor muscle</tissue>
    </source>
</reference>
<dbReference type="PRINTS" id="PR00987">
    <property type="entry name" value="TRNASYNTHGLU"/>
</dbReference>
<dbReference type="GO" id="GO:0006425">
    <property type="term" value="P:glutaminyl-tRNA aminoacylation"/>
    <property type="evidence" value="ECO:0007669"/>
    <property type="project" value="InterPro"/>
</dbReference>
<evidence type="ECO:0000256" key="10">
    <source>
        <dbReference type="ARBA" id="ARBA00072317"/>
    </source>
</evidence>
<dbReference type="InterPro" id="IPR042559">
    <property type="entry name" value="Gln-tRNA-synth_Ib_RNA-bd_N_2"/>
</dbReference>
<evidence type="ECO:0000256" key="8">
    <source>
        <dbReference type="ARBA" id="ARBA00030466"/>
    </source>
</evidence>
<dbReference type="PANTHER" id="PTHR43097">
    <property type="entry name" value="GLUTAMINE-TRNA LIGASE"/>
    <property type="match status" value="1"/>
</dbReference>
<comment type="caution">
    <text evidence="18">The sequence shown here is derived from an EMBL/GenBank/DDBJ whole genome shotgun (WGS) entry which is preliminary data.</text>
</comment>
<evidence type="ECO:0000256" key="5">
    <source>
        <dbReference type="ARBA" id="ARBA00022840"/>
    </source>
</evidence>
<sequence length="786" mass="89127">MMASNDIIQLFTGIGLSEQKAKETLKNEQVSNTLKTVIEQAKKYCGDSIDKDAGKLLYNVATRLKAQIKAHQSLLVEYIATKKISTEVQLNAALDYLLHHPLPPVDKVKFEAESGVGINITPDQIEAAVEDVIKKYRDELVDKRYRFNMGLIMGEARSKLKFADGKIIKNEVDMQVLDILGPKTEADLEKPAKQKVTKGKGSNEPSAKASKKETESLNTESFISDSGEVKSFMEVMGEAIKFHKVGENYKTDGYVITPKTMDLLKEHVKIVNGKVHTRFPPEPNGILHIGHAKAINFNFGFAKKSGGNTYLRYDDTNPEKEEEKFFTAIKEMVEWLGYKPFKVTHASDNFDKLYECAVELIRRGHAYVCHMKGEDIKGFNTPDSPWRDRPIEESLQLFEDMKNGKVSEGEATLRMKTTLEEGKKDPVAYRIKFTPHHRTGDKWCIYPTYDFTHCLCDSIEHITHSLCTKEFQSRRSSYYWLCNVLDLYCPVQWEYGRLNLNYTVVSKRKIGKLIKEGFVRDWDDPRLFTLTALRRRGFPPEAINLFCAKVGVTMAQTVIDPSLLEACVRDVLNVTAPRAMAVLEPLKVNISNFPADHKGKVTVPNFPADEKRGSHTVPFSSTIYIERSDYREKSDKSYKRLSSDQPVGLRHAGFVIKVEKEVKDSDGTLIELVVSCSPTSDTNKPKGFIQWVSNPVVCEVRLYERLFRHKSPEDPTEVPGGFITDINENTLSVNSNAYVDVSVKGAKVYDKFQFERLGFFSVDRDSNPQKLVFNRTVTLKEDPGKN</sequence>
<feature type="domain" description="Glutaminyl-tRNA synthetase class Ib non-specific RNA-binding" evidence="16">
    <location>
        <begin position="6"/>
        <end position="165"/>
    </location>
</feature>
<evidence type="ECO:0000313" key="18">
    <source>
        <dbReference type="EMBL" id="KAK3103763.1"/>
    </source>
</evidence>
<evidence type="ECO:0000313" key="19">
    <source>
        <dbReference type="Proteomes" id="UP001186944"/>
    </source>
</evidence>
<dbReference type="Pfam" id="PF00749">
    <property type="entry name" value="tRNA-synt_1c"/>
    <property type="match status" value="1"/>
</dbReference>
<dbReference type="PROSITE" id="PS00178">
    <property type="entry name" value="AA_TRNA_LIGASE_I"/>
    <property type="match status" value="1"/>
</dbReference>
<evidence type="ECO:0000256" key="6">
    <source>
        <dbReference type="ARBA" id="ARBA00022917"/>
    </source>
</evidence>
<keyword evidence="6 11" id="KW-0648">Protein biosynthesis</keyword>
<evidence type="ECO:0000256" key="11">
    <source>
        <dbReference type="RuleBase" id="RU363037"/>
    </source>
</evidence>
<keyword evidence="4 11" id="KW-0547">Nucleotide-binding</keyword>
<dbReference type="Gene3D" id="2.40.240.10">
    <property type="entry name" value="Ribosomal Protein L25, Chain P"/>
    <property type="match status" value="2"/>
</dbReference>
<dbReference type="InterPro" id="IPR004514">
    <property type="entry name" value="Gln-tRNA-synth"/>
</dbReference>
<feature type="domain" description="Glutaminyl-tRNA synthetase class Ib non-specific RNA-binding" evidence="15">
    <location>
        <begin position="168"/>
        <end position="265"/>
    </location>
</feature>